<proteinExistence type="predicted"/>
<gene>
    <name evidence="1" type="ORF">H5410_049324</name>
</gene>
<sequence>MLPVFVCYNPRHFMVTQNFDVIFTKILHGPPLRPYIWSQLVTMDKSTHFHYQTSPRASKPPILLIYNQLVAHPKQPIYKLKRALEKSTTFYGDPKFRCYLYQKHTWTIVKTLAMNPVGPHGQNIWIQLVAMANTAHLNDQKCFRARKPPIFPIFKFYSPRHFMVKQILTSFMLKTYMDLH</sequence>
<dbReference type="AlphaFoldDB" id="A0A9J5WS86"/>
<name>A0A9J5WS86_SOLCO</name>
<dbReference type="EMBL" id="JACXVP010000010">
    <property type="protein sequence ID" value="KAG5578697.1"/>
    <property type="molecule type" value="Genomic_DNA"/>
</dbReference>
<evidence type="ECO:0000313" key="1">
    <source>
        <dbReference type="EMBL" id="KAG5578697.1"/>
    </source>
</evidence>
<evidence type="ECO:0000313" key="2">
    <source>
        <dbReference type="Proteomes" id="UP000824120"/>
    </source>
</evidence>
<reference evidence="1 2" key="1">
    <citation type="submission" date="2020-09" db="EMBL/GenBank/DDBJ databases">
        <title>De no assembly of potato wild relative species, Solanum commersonii.</title>
        <authorList>
            <person name="Cho K."/>
        </authorList>
    </citation>
    <scope>NUCLEOTIDE SEQUENCE [LARGE SCALE GENOMIC DNA]</scope>
    <source>
        <strain evidence="1">LZ3.2</strain>
        <tissue evidence="1">Leaf</tissue>
    </source>
</reference>
<protein>
    <submittedName>
        <fullName evidence="1">Uncharacterized protein</fullName>
    </submittedName>
</protein>
<dbReference type="Proteomes" id="UP000824120">
    <property type="component" value="Chromosome 10"/>
</dbReference>
<accession>A0A9J5WS86</accession>
<comment type="caution">
    <text evidence="1">The sequence shown here is derived from an EMBL/GenBank/DDBJ whole genome shotgun (WGS) entry which is preliminary data.</text>
</comment>
<keyword evidence="2" id="KW-1185">Reference proteome</keyword>
<organism evidence="1 2">
    <name type="scientific">Solanum commersonii</name>
    <name type="common">Commerson's wild potato</name>
    <name type="synonym">Commerson's nightshade</name>
    <dbReference type="NCBI Taxonomy" id="4109"/>
    <lineage>
        <taxon>Eukaryota</taxon>
        <taxon>Viridiplantae</taxon>
        <taxon>Streptophyta</taxon>
        <taxon>Embryophyta</taxon>
        <taxon>Tracheophyta</taxon>
        <taxon>Spermatophyta</taxon>
        <taxon>Magnoliopsida</taxon>
        <taxon>eudicotyledons</taxon>
        <taxon>Gunneridae</taxon>
        <taxon>Pentapetalae</taxon>
        <taxon>asterids</taxon>
        <taxon>lamiids</taxon>
        <taxon>Solanales</taxon>
        <taxon>Solanaceae</taxon>
        <taxon>Solanoideae</taxon>
        <taxon>Solaneae</taxon>
        <taxon>Solanum</taxon>
    </lineage>
</organism>